<evidence type="ECO:0000256" key="1">
    <source>
        <dbReference type="SAM" id="Phobius"/>
    </source>
</evidence>
<dbReference type="RefSeq" id="XP_040757055.1">
    <property type="nucleotide sequence ID" value="XM_040896579.1"/>
</dbReference>
<protein>
    <recommendedName>
        <fullName evidence="2">AAA protein C-terminal winged helix domain-containing protein</fullName>
    </recommendedName>
</protein>
<feature type="domain" description="AAA protein C-terminal winged helix" evidence="2">
    <location>
        <begin position="368"/>
        <end position="483"/>
    </location>
</feature>
<dbReference type="Proteomes" id="UP000244073">
    <property type="component" value="Unassembled WGS sequence"/>
</dbReference>
<dbReference type="AlphaFoldDB" id="A0A2T5MAU7"/>
<keyword evidence="1" id="KW-1133">Transmembrane helix</keyword>
<dbReference type="VEuPathDB" id="FungiDB:P175DRAFT_0498756"/>
<dbReference type="EMBL" id="MSFN02000001">
    <property type="protein sequence ID" value="PTU25663.1"/>
    <property type="molecule type" value="Genomic_DNA"/>
</dbReference>
<name>A0A2T5MAU7_9EURO</name>
<dbReference type="InterPro" id="IPR056808">
    <property type="entry name" value="HTH_AAA"/>
</dbReference>
<keyword evidence="1" id="KW-0472">Membrane</keyword>
<gene>
    <name evidence="3" type="ORF">P175DRAFT_0498756</name>
</gene>
<dbReference type="Gene3D" id="3.40.50.300">
    <property type="entry name" value="P-loop containing nucleotide triphosphate hydrolases"/>
    <property type="match status" value="1"/>
</dbReference>
<keyword evidence="1" id="KW-0812">Transmembrane</keyword>
<feature type="transmembrane region" description="Helical" evidence="1">
    <location>
        <begin position="53"/>
        <end position="73"/>
    </location>
</feature>
<evidence type="ECO:0000313" key="3">
    <source>
        <dbReference type="EMBL" id="PTU25663.1"/>
    </source>
</evidence>
<dbReference type="InterPro" id="IPR027417">
    <property type="entry name" value="P-loop_NTPase"/>
</dbReference>
<dbReference type="PANTHER" id="PTHR36168">
    <property type="entry name" value="CHROMOSOME 1, WHOLE GENOME SHOTGUN SEQUENCE"/>
    <property type="match status" value="1"/>
</dbReference>
<dbReference type="Pfam" id="PF24913">
    <property type="entry name" value="WHD_AAA_fung"/>
    <property type="match status" value="1"/>
</dbReference>
<evidence type="ECO:0000259" key="2">
    <source>
        <dbReference type="Pfam" id="PF24913"/>
    </source>
</evidence>
<sequence length="523" mass="58924">MPRIIRTPKYGSWFRPSRTESSAEWRAHSRGDRGRGHQNNGDSILRKFLENGATTIAALLMVGVGGYSYHVFYKRLVLRKIDNAFSAGFSTLELAALAQHGYSRDRSNEPANDEQKFRIVRPEQATIDAIIRGNARGNYYLLFGEKGTGKTSMLLESMQKVQGDGVAMLEAHGDVEVFRLRLGKALDYEYHEDYIGGMFSIRGPRDATPLLDIERALNKLEKVALTRKSIRDRPLVLIINNIHYLPDNTEGQHLLDLLQQRAELWAASGLVTLVFTSDQYRNTEMLRLHATRLQVMNIQDIPKDMAIQSLKAFRERAFGERSPSSTLDQVYNLVGGRLIFLDQVARTKDMLKTGQSICEKEKRWLLCKCWILGGEMDDKAEDQQDYCAAAMLLAQALVEIGNNPSEKPSIPGLPGIPLHKAQELMTRADFIRKLDQMNIIAIDADAVVRADSVPMQNAFKAVCSEPGFAEHLKATLDRLDELESLGRTTELTMKDLCDGEYEIRVQGHGGKHDTFLSIQKKQQ</sequence>
<dbReference type="PANTHER" id="PTHR36168:SF4">
    <property type="entry name" value="ORC1-LIKE AAA ATPASE DOMAIN-CONTAINING PROTEIN"/>
    <property type="match status" value="1"/>
</dbReference>
<reference evidence="3 4" key="1">
    <citation type="journal article" date="2018" name="Proc. Natl. Acad. Sci. U.S.A.">
        <title>Linking secondary metabolites to gene clusters through genome sequencing of six diverse Aspergillus species.</title>
        <authorList>
            <person name="Kaerboelling I."/>
            <person name="Vesth T.C."/>
            <person name="Frisvad J.C."/>
            <person name="Nybo J.L."/>
            <person name="Theobald S."/>
            <person name="Kuo A."/>
            <person name="Bowyer P."/>
            <person name="Matsuda Y."/>
            <person name="Mondo S."/>
            <person name="Lyhne E.K."/>
            <person name="Kogle M.E."/>
            <person name="Clum A."/>
            <person name="Lipzen A."/>
            <person name="Salamov A."/>
            <person name="Ngan C.Y."/>
            <person name="Daum C."/>
            <person name="Chiniquy J."/>
            <person name="Barry K."/>
            <person name="LaButti K."/>
            <person name="Haridas S."/>
            <person name="Simmons B.A."/>
            <person name="Magnuson J.K."/>
            <person name="Mortensen U.H."/>
            <person name="Larsen T.O."/>
            <person name="Grigoriev I.V."/>
            <person name="Baker S.E."/>
            <person name="Andersen M.R."/>
        </authorList>
    </citation>
    <scope>NUCLEOTIDE SEQUENCE [LARGE SCALE GENOMIC DNA]</scope>
    <source>
        <strain evidence="3 4">IBT 24754</strain>
    </source>
</reference>
<organism evidence="3 4">
    <name type="scientific">Aspergillus ochraceoroseus IBT 24754</name>
    <dbReference type="NCBI Taxonomy" id="1392256"/>
    <lineage>
        <taxon>Eukaryota</taxon>
        <taxon>Fungi</taxon>
        <taxon>Dikarya</taxon>
        <taxon>Ascomycota</taxon>
        <taxon>Pezizomycotina</taxon>
        <taxon>Eurotiomycetes</taxon>
        <taxon>Eurotiomycetidae</taxon>
        <taxon>Eurotiales</taxon>
        <taxon>Aspergillaceae</taxon>
        <taxon>Aspergillus</taxon>
        <taxon>Aspergillus subgen. Nidulantes</taxon>
    </lineage>
</organism>
<dbReference type="GeneID" id="63813461"/>
<evidence type="ECO:0000313" key="4">
    <source>
        <dbReference type="Proteomes" id="UP000244073"/>
    </source>
</evidence>
<comment type="caution">
    <text evidence="3">The sequence shown here is derived from an EMBL/GenBank/DDBJ whole genome shotgun (WGS) entry which is preliminary data.</text>
</comment>
<dbReference type="SUPFAM" id="SSF52540">
    <property type="entry name" value="P-loop containing nucleoside triphosphate hydrolases"/>
    <property type="match status" value="1"/>
</dbReference>
<accession>A0A2T5MAU7</accession>
<dbReference type="OrthoDB" id="511599at2759"/>
<proteinExistence type="predicted"/>